<feature type="transmembrane region" description="Helical" evidence="6">
    <location>
        <begin position="182"/>
        <end position="202"/>
    </location>
</feature>
<dbReference type="RefSeq" id="WP_079991669.1">
    <property type="nucleotide sequence ID" value="NZ_FQWV01000008.1"/>
</dbReference>
<organism evidence="7 8">
    <name type="scientific">Halobaculum gomorrense</name>
    <dbReference type="NCBI Taxonomy" id="43928"/>
    <lineage>
        <taxon>Archaea</taxon>
        <taxon>Methanobacteriati</taxon>
        <taxon>Methanobacteriota</taxon>
        <taxon>Stenosarchaea group</taxon>
        <taxon>Halobacteria</taxon>
        <taxon>Halobacteriales</taxon>
        <taxon>Haloferacaceae</taxon>
        <taxon>Halobaculum</taxon>
    </lineage>
</organism>
<evidence type="ECO:0000256" key="2">
    <source>
        <dbReference type="ARBA" id="ARBA00022692"/>
    </source>
</evidence>
<name>A0A1M5TUP3_9EURY</name>
<dbReference type="GO" id="GO:0016020">
    <property type="term" value="C:membrane"/>
    <property type="evidence" value="ECO:0007669"/>
    <property type="project" value="UniProtKB-SubCell"/>
</dbReference>
<dbReference type="InterPro" id="IPR038770">
    <property type="entry name" value="Na+/solute_symporter_sf"/>
</dbReference>
<reference evidence="7 8" key="1">
    <citation type="submission" date="2016-11" db="EMBL/GenBank/DDBJ databases">
        <authorList>
            <person name="Jaros S."/>
            <person name="Januszkiewicz K."/>
            <person name="Wedrychowicz H."/>
        </authorList>
    </citation>
    <scope>NUCLEOTIDE SEQUENCE [LARGE SCALE GENOMIC DNA]</scope>
    <source>
        <strain evidence="7 8">DSM 9297</strain>
    </source>
</reference>
<dbReference type="AlphaFoldDB" id="A0A1M5TUP3"/>
<protein>
    <submittedName>
        <fullName evidence="7">Bile acid:Na+ symporter, BASS family</fullName>
    </submittedName>
</protein>
<evidence type="ECO:0000256" key="1">
    <source>
        <dbReference type="ARBA" id="ARBA00004141"/>
    </source>
</evidence>
<dbReference type="PANTHER" id="PTHR10361:SF28">
    <property type="entry name" value="P3 PROTEIN-RELATED"/>
    <property type="match status" value="1"/>
</dbReference>
<keyword evidence="3 6" id="KW-1133">Transmembrane helix</keyword>
<feature type="region of interest" description="Disordered" evidence="5">
    <location>
        <begin position="1"/>
        <end position="21"/>
    </location>
</feature>
<keyword evidence="4 6" id="KW-0472">Membrane</keyword>
<dbReference type="PANTHER" id="PTHR10361">
    <property type="entry name" value="SODIUM-BILE ACID COTRANSPORTER"/>
    <property type="match status" value="1"/>
</dbReference>
<sequence length="329" mass="33035">MSGPRRSCVPDAKHRQLHRPGGETTGVLRRLAAAVDDYLLVWVLGAVAVGLAIPPLAALKPLSTPLLAVMIGSVSLTLSPARFRGVRGRPLAAVLAVQTAMPLAALALARLLGLPAALAAGFVVLGAVTPELVTPTMTELAGGDTALSTVVLVVVGIATLATVPAATTLLLAGSVAVDAWPIVRQLLVSVVAPMALAVGLRARFPDQIAPYDDLYSSVSGVMVVLVIGIVAADNAALVLAGDGALLPVVAGALGLNLAGYVAGWLGGTVLGFTPGERVASTLCVGMRDFAVAAALLVAAGFPAAATLPAVVFGVVEMTTSAGLARYWAE</sequence>
<dbReference type="InterPro" id="IPR004710">
    <property type="entry name" value="Bilac:Na_transpt"/>
</dbReference>
<keyword evidence="8" id="KW-1185">Reference proteome</keyword>
<evidence type="ECO:0000256" key="5">
    <source>
        <dbReference type="SAM" id="MobiDB-lite"/>
    </source>
</evidence>
<feature type="transmembrane region" description="Helical" evidence="6">
    <location>
        <begin position="38"/>
        <end position="56"/>
    </location>
</feature>
<dbReference type="Proteomes" id="UP000184357">
    <property type="component" value="Unassembled WGS sequence"/>
</dbReference>
<feature type="transmembrane region" description="Helical" evidence="6">
    <location>
        <begin position="291"/>
        <end position="315"/>
    </location>
</feature>
<dbReference type="EMBL" id="FQWV01000008">
    <property type="protein sequence ID" value="SHH54391.1"/>
    <property type="molecule type" value="Genomic_DNA"/>
</dbReference>
<evidence type="ECO:0000256" key="4">
    <source>
        <dbReference type="ARBA" id="ARBA00023136"/>
    </source>
</evidence>
<dbReference type="InterPro" id="IPR002657">
    <property type="entry name" value="BilAc:Na_symport/Acr3"/>
</dbReference>
<dbReference type="Gene3D" id="1.20.1530.20">
    <property type="match status" value="1"/>
</dbReference>
<evidence type="ECO:0000256" key="3">
    <source>
        <dbReference type="ARBA" id="ARBA00022989"/>
    </source>
</evidence>
<feature type="transmembrane region" description="Helical" evidence="6">
    <location>
        <begin position="62"/>
        <end position="79"/>
    </location>
</feature>
<gene>
    <name evidence="7" type="ORF">SAMN05443636_2846</name>
</gene>
<feature type="transmembrane region" description="Helical" evidence="6">
    <location>
        <begin position="244"/>
        <end position="270"/>
    </location>
</feature>
<evidence type="ECO:0000313" key="7">
    <source>
        <dbReference type="EMBL" id="SHH54391.1"/>
    </source>
</evidence>
<keyword evidence="2 6" id="KW-0812">Transmembrane</keyword>
<feature type="transmembrane region" description="Helical" evidence="6">
    <location>
        <begin position="115"/>
        <end position="134"/>
    </location>
</feature>
<dbReference type="OrthoDB" id="214938at2157"/>
<comment type="subcellular location">
    <subcellularLocation>
        <location evidence="1">Membrane</location>
        <topology evidence="1">Multi-pass membrane protein</topology>
    </subcellularLocation>
</comment>
<feature type="transmembrane region" description="Helical" evidence="6">
    <location>
        <begin position="146"/>
        <end position="170"/>
    </location>
</feature>
<feature type="transmembrane region" description="Helical" evidence="6">
    <location>
        <begin position="214"/>
        <end position="232"/>
    </location>
</feature>
<evidence type="ECO:0000256" key="6">
    <source>
        <dbReference type="SAM" id="Phobius"/>
    </source>
</evidence>
<proteinExistence type="predicted"/>
<dbReference type="Pfam" id="PF01758">
    <property type="entry name" value="SBF"/>
    <property type="match status" value="1"/>
</dbReference>
<accession>A0A1M5TUP3</accession>
<evidence type="ECO:0000313" key="8">
    <source>
        <dbReference type="Proteomes" id="UP000184357"/>
    </source>
</evidence>
<dbReference type="STRING" id="43928.SAMN05443636_2846"/>